<evidence type="ECO:0000313" key="5">
    <source>
        <dbReference type="EMBL" id="CAH1111371.1"/>
    </source>
</evidence>
<dbReference type="CDD" id="cd02642">
    <property type="entry name" value="R3H_encore_like"/>
    <property type="match status" value="1"/>
</dbReference>
<feature type="compositionally biased region" description="Low complexity" evidence="2">
    <location>
        <begin position="202"/>
        <end position="213"/>
    </location>
</feature>
<accession>A0A9P0D7N6</accession>
<feature type="region of interest" description="Disordered" evidence="2">
    <location>
        <begin position="1"/>
        <end position="71"/>
    </location>
</feature>
<evidence type="ECO:0000259" key="3">
    <source>
        <dbReference type="PROSITE" id="PS51061"/>
    </source>
</evidence>
<keyword evidence="6" id="KW-1185">Reference proteome</keyword>
<evidence type="ECO:0000313" key="6">
    <source>
        <dbReference type="Proteomes" id="UP001153636"/>
    </source>
</evidence>
<dbReference type="PROSITE" id="PS51061">
    <property type="entry name" value="R3H"/>
    <property type="match status" value="1"/>
</dbReference>
<protein>
    <recommendedName>
        <fullName evidence="7">cAMP-regulated phosphoprotein 21</fullName>
    </recommendedName>
</protein>
<feature type="region of interest" description="Disordered" evidence="2">
    <location>
        <begin position="593"/>
        <end position="706"/>
    </location>
</feature>
<feature type="compositionally biased region" description="Polar residues" evidence="2">
    <location>
        <begin position="1082"/>
        <end position="1103"/>
    </location>
</feature>
<proteinExistence type="predicted"/>
<dbReference type="PANTHER" id="PTHR15672">
    <property type="entry name" value="CAMP-REGULATED PHOSPHOPROTEIN 21 RELATED R3H DOMAIN CONTAINING PROTEIN"/>
    <property type="match status" value="1"/>
</dbReference>
<feature type="compositionally biased region" description="Polar residues" evidence="2">
    <location>
        <begin position="671"/>
        <end position="691"/>
    </location>
</feature>
<feature type="compositionally biased region" description="Low complexity" evidence="2">
    <location>
        <begin position="17"/>
        <end position="27"/>
    </location>
</feature>
<feature type="compositionally biased region" description="Polar residues" evidence="2">
    <location>
        <begin position="214"/>
        <end position="227"/>
    </location>
</feature>
<evidence type="ECO:0008006" key="7">
    <source>
        <dbReference type="Google" id="ProtNLM"/>
    </source>
</evidence>
<dbReference type="SUPFAM" id="SSF82708">
    <property type="entry name" value="R3H domain"/>
    <property type="match status" value="1"/>
</dbReference>
<dbReference type="PANTHER" id="PTHR15672:SF8">
    <property type="entry name" value="PROTEIN ENCORE"/>
    <property type="match status" value="1"/>
</dbReference>
<dbReference type="GO" id="GO:0003676">
    <property type="term" value="F:nucleic acid binding"/>
    <property type="evidence" value="ECO:0007669"/>
    <property type="project" value="UniProtKB-UniRule"/>
</dbReference>
<keyword evidence="1" id="KW-0597">Phosphoprotein</keyword>
<feature type="compositionally biased region" description="Polar residues" evidence="2">
    <location>
        <begin position="646"/>
        <end position="663"/>
    </location>
</feature>
<feature type="region of interest" description="Disordered" evidence="2">
    <location>
        <begin position="202"/>
        <end position="233"/>
    </location>
</feature>
<dbReference type="Proteomes" id="UP001153636">
    <property type="component" value="Chromosome 5"/>
</dbReference>
<name>A0A9P0D7N6_9CUCU</name>
<feature type="compositionally biased region" description="Polar residues" evidence="2">
    <location>
        <begin position="1025"/>
        <end position="1042"/>
    </location>
</feature>
<feature type="compositionally biased region" description="Polar residues" evidence="2">
    <location>
        <begin position="1112"/>
        <end position="1123"/>
    </location>
</feature>
<feature type="compositionally biased region" description="Polar residues" evidence="2">
    <location>
        <begin position="52"/>
        <end position="71"/>
    </location>
</feature>
<feature type="compositionally biased region" description="Polar residues" evidence="2">
    <location>
        <begin position="1"/>
        <end position="10"/>
    </location>
</feature>
<dbReference type="Pfam" id="PF12752">
    <property type="entry name" value="SUZ"/>
    <property type="match status" value="1"/>
</dbReference>
<feature type="region of interest" description="Disordered" evidence="2">
    <location>
        <begin position="1020"/>
        <end position="1043"/>
    </location>
</feature>
<gene>
    <name evidence="5" type="ORF">PSYICH_LOCUS11491</name>
</gene>
<feature type="compositionally biased region" description="Basic and acidic residues" evidence="2">
    <location>
        <begin position="394"/>
        <end position="404"/>
    </location>
</feature>
<feature type="region of interest" description="Disordered" evidence="2">
    <location>
        <begin position="1069"/>
        <end position="1123"/>
    </location>
</feature>
<dbReference type="InterPro" id="IPR001374">
    <property type="entry name" value="R3H_dom"/>
</dbReference>
<dbReference type="InterPro" id="IPR036867">
    <property type="entry name" value="R3H_dom_sf"/>
</dbReference>
<dbReference type="OrthoDB" id="278430at2759"/>
<feature type="region of interest" description="Disordered" evidence="2">
    <location>
        <begin position="146"/>
        <end position="173"/>
    </location>
</feature>
<reference evidence="5" key="1">
    <citation type="submission" date="2022-01" db="EMBL/GenBank/DDBJ databases">
        <authorList>
            <person name="King R."/>
        </authorList>
    </citation>
    <scope>NUCLEOTIDE SEQUENCE</scope>
</reference>
<evidence type="ECO:0000256" key="1">
    <source>
        <dbReference type="ARBA" id="ARBA00022553"/>
    </source>
</evidence>
<dbReference type="AlphaFoldDB" id="A0A9P0D7N6"/>
<dbReference type="InterPro" id="IPR051937">
    <property type="entry name" value="R3H_domain_containing"/>
</dbReference>
<dbReference type="InterPro" id="IPR024771">
    <property type="entry name" value="SUZ"/>
</dbReference>
<feature type="domain" description="R3H" evidence="3">
    <location>
        <begin position="283"/>
        <end position="346"/>
    </location>
</feature>
<dbReference type="SMART" id="SM00393">
    <property type="entry name" value="R3H"/>
    <property type="match status" value="1"/>
</dbReference>
<dbReference type="PROSITE" id="PS51673">
    <property type="entry name" value="SUZ"/>
    <property type="match status" value="1"/>
</dbReference>
<evidence type="ECO:0000256" key="2">
    <source>
        <dbReference type="SAM" id="MobiDB-lite"/>
    </source>
</evidence>
<dbReference type="Pfam" id="PF01424">
    <property type="entry name" value="R3H"/>
    <property type="match status" value="1"/>
</dbReference>
<feature type="region of interest" description="Disordered" evidence="2">
    <location>
        <begin position="383"/>
        <end position="404"/>
    </location>
</feature>
<organism evidence="5 6">
    <name type="scientific">Psylliodes chrysocephalus</name>
    <dbReference type="NCBI Taxonomy" id="3402493"/>
    <lineage>
        <taxon>Eukaryota</taxon>
        <taxon>Metazoa</taxon>
        <taxon>Ecdysozoa</taxon>
        <taxon>Arthropoda</taxon>
        <taxon>Hexapoda</taxon>
        <taxon>Insecta</taxon>
        <taxon>Pterygota</taxon>
        <taxon>Neoptera</taxon>
        <taxon>Endopterygota</taxon>
        <taxon>Coleoptera</taxon>
        <taxon>Polyphaga</taxon>
        <taxon>Cucujiformia</taxon>
        <taxon>Chrysomeloidea</taxon>
        <taxon>Chrysomelidae</taxon>
        <taxon>Galerucinae</taxon>
        <taxon>Alticini</taxon>
        <taxon>Psylliodes</taxon>
    </lineage>
</organism>
<feature type="compositionally biased region" description="Low complexity" evidence="2">
    <location>
        <begin position="518"/>
        <end position="549"/>
    </location>
</feature>
<dbReference type="Gene3D" id="3.30.1370.50">
    <property type="entry name" value="R3H-like domain"/>
    <property type="match status" value="1"/>
</dbReference>
<dbReference type="EMBL" id="OV651817">
    <property type="protein sequence ID" value="CAH1111371.1"/>
    <property type="molecule type" value="Genomic_DNA"/>
</dbReference>
<feature type="domain" description="SUZ" evidence="4">
    <location>
        <begin position="347"/>
        <end position="420"/>
    </location>
</feature>
<evidence type="ECO:0000259" key="4">
    <source>
        <dbReference type="PROSITE" id="PS51673"/>
    </source>
</evidence>
<feature type="region of interest" description="Disordered" evidence="2">
    <location>
        <begin position="498"/>
        <end position="568"/>
    </location>
</feature>
<sequence length="1123" mass="124633">MQQRGSNTSMDSEETDNSSSAPPSRSRNNSKLKVLVRSHAMREETSPPRDPSPNTNYHTHPQQHPNYHQQSRLSPCITLIPSPEVSSSPLVVLSPSVHSASPLCKSPQCLSPTTTLVPSPTHISRSTPNLSASFEIVSPIDNLQTDHQQDGPNSGFMTSSPNFANKTNSSKQASHSYRKKTVCDCQTQNCLKCMKNQHEQNINNNPTNMNNVNISGSPNTLSVSRANSRSKLRQQSSSLGSFESCLNSPCLSRDSSSELYTDTTGVDLELFIPETLNRNAKDRALMLRIEQELVNLAKDNTKTHYKFPPMSSYQRMLVHRCAAYFGMDHNIEPTGKCVVVNKTKNTRIPDVEFKEHIKEDIIFSEEPRRSILKRDSNSIDDYSFKSPDRSFGSESRRSKSFEEREEEYEKARRRIFNREFRDESSEDFGWPEMPWSSTESDYSSRYRLQTPEMHHRHIGKLIKGHSEDPAEALRPCVAKSYSFGGYGGNVSVLSRGDSVMSTHSAGPRLLTKQDSGASSVSWRLSPSSSGYKSQSQMSESVTPSPTSTPHPKEDNQYTNENEEIENDGKCGDNQIVWAVTDIQNVPKGSLIINPQTGQPLKNEDGTLYHYDPNNVLPEIMHSPTKTQHPTSPPKSPQKSKKPHVNSLKSSPTRQSQITHSATSPILPFPSPTNGTTVPQIPQKSYSFSQPDQPAPQYATFTTPPAADPGPVYQQPCVVYSAPYGVYMSQQYDNRLDVPANVTVPEIPNTYYLPENSGPPPQVAYQPAPYWNQPIAYYQNSNQPQTATPPRYSTVPVQSTNQAAYLPTPYPPNFITPTQPIQNPPELQPVYPNQPMVVYQNQPAPGTYYPHYPNQPQLIYSQNPVYSSQPYSPQLGTQVASQPAPGIQNYPHGTAMLNSCSSSATPSGHDSQTLFNLAQSIQQMNLGGAVPCQTTFMNNKGPPLQYDFRQRQATNSNFKGKQFKCFLMGSSQSSTGTNSPAATVIAGYCPQNSGIYRTPPETPPAQFAFQPNFNSPIIIKQAPNIRATTPGTGKSSRSPTPASDVTYFDRQKMSLPANVYQSIPYMVPSPDPRLVSGRGQPNVYRQQSMQMNRPSSQAPENRSSNKNRKTKTNRQQSGLPPNGK</sequence>